<feature type="region of interest" description="Disordered" evidence="1">
    <location>
        <begin position="1"/>
        <end position="33"/>
    </location>
</feature>
<protein>
    <submittedName>
        <fullName evidence="3">Uncharacterized protein</fullName>
    </submittedName>
</protein>
<name>A0ABP8CE50_9ACTN</name>
<evidence type="ECO:0000313" key="4">
    <source>
        <dbReference type="Proteomes" id="UP001501710"/>
    </source>
</evidence>
<feature type="transmembrane region" description="Helical" evidence="2">
    <location>
        <begin position="74"/>
        <end position="91"/>
    </location>
</feature>
<dbReference type="Proteomes" id="UP001501710">
    <property type="component" value="Unassembled WGS sequence"/>
</dbReference>
<dbReference type="EMBL" id="BAABAS010000020">
    <property type="protein sequence ID" value="GAA4238166.1"/>
    <property type="molecule type" value="Genomic_DNA"/>
</dbReference>
<accession>A0ABP8CE50</accession>
<keyword evidence="2" id="KW-0472">Membrane</keyword>
<comment type="caution">
    <text evidence="3">The sequence shown here is derived from an EMBL/GenBank/DDBJ whole genome shotgun (WGS) entry which is preliminary data.</text>
</comment>
<sequence>MTMTNAPDPADEHHPPPPAQWTPPPTAPWPDTGPLARPRTIKIASILWICLGVILILGMLAQLGQPYSVTLNPLVPPILIGVGIAFIVLATRMRAGSTGARTALTVLGAILLLGLWTALLIIPAMALQARPSSRAWFHAVNQHRQTYRP</sequence>
<proteinExistence type="predicted"/>
<keyword evidence="2" id="KW-0812">Transmembrane</keyword>
<gene>
    <name evidence="3" type="ORF">GCM10022254_52980</name>
</gene>
<evidence type="ECO:0000256" key="1">
    <source>
        <dbReference type="SAM" id="MobiDB-lite"/>
    </source>
</evidence>
<evidence type="ECO:0000256" key="2">
    <source>
        <dbReference type="SAM" id="Phobius"/>
    </source>
</evidence>
<feature type="transmembrane region" description="Helical" evidence="2">
    <location>
        <begin position="103"/>
        <end position="126"/>
    </location>
</feature>
<keyword evidence="2" id="KW-1133">Transmembrane helix</keyword>
<organism evidence="3 4">
    <name type="scientific">Actinomadura meridiana</name>
    <dbReference type="NCBI Taxonomy" id="559626"/>
    <lineage>
        <taxon>Bacteria</taxon>
        <taxon>Bacillati</taxon>
        <taxon>Actinomycetota</taxon>
        <taxon>Actinomycetes</taxon>
        <taxon>Streptosporangiales</taxon>
        <taxon>Thermomonosporaceae</taxon>
        <taxon>Actinomadura</taxon>
    </lineage>
</organism>
<feature type="transmembrane region" description="Helical" evidence="2">
    <location>
        <begin position="43"/>
        <end position="62"/>
    </location>
</feature>
<keyword evidence="4" id="KW-1185">Reference proteome</keyword>
<evidence type="ECO:0000313" key="3">
    <source>
        <dbReference type="EMBL" id="GAA4238166.1"/>
    </source>
</evidence>
<reference evidence="4" key="1">
    <citation type="journal article" date="2019" name="Int. J. Syst. Evol. Microbiol.">
        <title>The Global Catalogue of Microorganisms (GCM) 10K type strain sequencing project: providing services to taxonomists for standard genome sequencing and annotation.</title>
        <authorList>
            <consortium name="The Broad Institute Genomics Platform"/>
            <consortium name="The Broad Institute Genome Sequencing Center for Infectious Disease"/>
            <person name="Wu L."/>
            <person name="Ma J."/>
        </authorList>
    </citation>
    <scope>NUCLEOTIDE SEQUENCE [LARGE SCALE GENOMIC DNA]</scope>
    <source>
        <strain evidence="4">JCM 17440</strain>
    </source>
</reference>
<feature type="compositionally biased region" description="Pro residues" evidence="1">
    <location>
        <begin position="16"/>
        <end position="28"/>
    </location>
</feature>